<feature type="transmembrane region" description="Helical" evidence="1">
    <location>
        <begin position="6"/>
        <end position="22"/>
    </location>
</feature>
<sequence length="297" mass="34659">MHAFNIIGWGIPIYYSGFIILYRNEVTSLFNMTMQLDHNLRDQYYDKRRRLNILELGFVTILPSCYLQGISFVLFGLFRPDLPFFHCSLLEELGWPLWAQIPIKLYESFMLINCWNVLAPVWLIFLTPGYSIFGWTHELPRRKRTFHTFETLRKYQNSVKVYKYLQILSDHLLRPVKTYVLGVSFFLGSIVVVMMGYATVRELGETPMPQYLAYPTSWLFLALIFTFVGTEAERWNMSSITYLRDLKQVPSKQLKMEGRSLRPMVLKISDVQSATKGFTVSKLNHACDAIIDLLVSS</sequence>
<proteinExistence type="predicted"/>
<evidence type="ECO:0000313" key="3">
    <source>
        <dbReference type="Proteomes" id="UP001642540"/>
    </source>
</evidence>
<keyword evidence="1" id="KW-1133">Transmembrane helix</keyword>
<keyword evidence="1" id="KW-0472">Membrane</keyword>
<feature type="transmembrane region" description="Helical" evidence="1">
    <location>
        <begin position="212"/>
        <end position="230"/>
    </location>
</feature>
<dbReference type="EMBL" id="CAXLJM020000032">
    <property type="protein sequence ID" value="CAL8100065.1"/>
    <property type="molecule type" value="Genomic_DNA"/>
</dbReference>
<comment type="caution">
    <text evidence="2">The sequence shown here is derived from an EMBL/GenBank/DDBJ whole genome shotgun (WGS) entry which is preliminary data.</text>
</comment>
<feature type="transmembrane region" description="Helical" evidence="1">
    <location>
        <begin position="56"/>
        <end position="78"/>
    </location>
</feature>
<protein>
    <recommendedName>
        <fullName evidence="4">Gustatory receptor</fullName>
    </recommendedName>
</protein>
<evidence type="ECO:0000313" key="2">
    <source>
        <dbReference type="EMBL" id="CAL8100065.1"/>
    </source>
</evidence>
<keyword evidence="3" id="KW-1185">Reference proteome</keyword>
<keyword evidence="1" id="KW-0812">Transmembrane</keyword>
<organism evidence="2 3">
    <name type="scientific">Orchesella dallaii</name>
    <dbReference type="NCBI Taxonomy" id="48710"/>
    <lineage>
        <taxon>Eukaryota</taxon>
        <taxon>Metazoa</taxon>
        <taxon>Ecdysozoa</taxon>
        <taxon>Arthropoda</taxon>
        <taxon>Hexapoda</taxon>
        <taxon>Collembola</taxon>
        <taxon>Entomobryomorpha</taxon>
        <taxon>Entomobryoidea</taxon>
        <taxon>Orchesellidae</taxon>
        <taxon>Orchesellinae</taxon>
        <taxon>Orchesella</taxon>
    </lineage>
</organism>
<evidence type="ECO:0008006" key="4">
    <source>
        <dbReference type="Google" id="ProtNLM"/>
    </source>
</evidence>
<feature type="transmembrane region" description="Helical" evidence="1">
    <location>
        <begin position="179"/>
        <end position="200"/>
    </location>
</feature>
<evidence type="ECO:0000256" key="1">
    <source>
        <dbReference type="SAM" id="Phobius"/>
    </source>
</evidence>
<feature type="transmembrane region" description="Helical" evidence="1">
    <location>
        <begin position="115"/>
        <end position="135"/>
    </location>
</feature>
<name>A0ABP1QFF4_9HEXA</name>
<accession>A0ABP1QFF4</accession>
<dbReference type="Proteomes" id="UP001642540">
    <property type="component" value="Unassembled WGS sequence"/>
</dbReference>
<gene>
    <name evidence="2" type="ORF">ODALV1_LOCUS10428</name>
</gene>
<reference evidence="2 3" key="1">
    <citation type="submission" date="2024-08" db="EMBL/GenBank/DDBJ databases">
        <authorList>
            <person name="Cucini C."/>
            <person name="Frati F."/>
        </authorList>
    </citation>
    <scope>NUCLEOTIDE SEQUENCE [LARGE SCALE GENOMIC DNA]</scope>
</reference>